<gene>
    <name evidence="1" type="ORF">SAMN02745121_02174</name>
</gene>
<dbReference type="EMBL" id="FOMX01000006">
    <property type="protein sequence ID" value="SFD91623.1"/>
    <property type="molecule type" value="Genomic_DNA"/>
</dbReference>
<sequence length="136" mass="15122">MLWLTLAMDFPIRITPLLRPLLFPLRASGERAAVHVGGGHVEVEFGVLFRGSFALEQIEHVSRSTWPWWSGLGLRLGARGRVGLIGSLEGVVCVHFNRPQRVRAPFPWRCRELYLSLHDPDGFIATVEAAAHMAAA</sequence>
<evidence type="ECO:0000313" key="1">
    <source>
        <dbReference type="EMBL" id="SFD91623.1"/>
    </source>
</evidence>
<evidence type="ECO:0000313" key="2">
    <source>
        <dbReference type="Proteomes" id="UP000199400"/>
    </source>
</evidence>
<proteinExistence type="predicted"/>
<accession>A0A1I1WDY4</accession>
<dbReference type="AlphaFoldDB" id="A0A1I1WDY4"/>
<name>A0A1I1WDY4_9BACT</name>
<protein>
    <submittedName>
        <fullName evidence="1">Uncharacterized protein</fullName>
    </submittedName>
</protein>
<keyword evidence="2" id="KW-1185">Reference proteome</keyword>
<dbReference type="Proteomes" id="UP000199400">
    <property type="component" value="Unassembled WGS sequence"/>
</dbReference>
<organism evidence="1 2">
    <name type="scientific">Nannocystis exedens</name>
    <dbReference type="NCBI Taxonomy" id="54"/>
    <lineage>
        <taxon>Bacteria</taxon>
        <taxon>Pseudomonadati</taxon>
        <taxon>Myxococcota</taxon>
        <taxon>Polyangia</taxon>
        <taxon>Nannocystales</taxon>
        <taxon>Nannocystaceae</taxon>
        <taxon>Nannocystis</taxon>
    </lineage>
</organism>
<reference evidence="2" key="1">
    <citation type="submission" date="2016-10" db="EMBL/GenBank/DDBJ databases">
        <authorList>
            <person name="Varghese N."/>
            <person name="Submissions S."/>
        </authorList>
    </citation>
    <scope>NUCLEOTIDE SEQUENCE [LARGE SCALE GENOMIC DNA]</scope>
    <source>
        <strain evidence="2">ATCC 25963</strain>
    </source>
</reference>